<feature type="transmembrane region" description="Helical" evidence="1">
    <location>
        <begin position="20"/>
        <end position="38"/>
    </location>
</feature>
<keyword evidence="1" id="KW-0472">Membrane</keyword>
<evidence type="ECO:0000313" key="3">
    <source>
        <dbReference type="Proteomes" id="UP001150830"/>
    </source>
</evidence>
<gene>
    <name evidence="2" type="ORF">OUO13_02530</name>
</gene>
<feature type="transmembrane region" description="Helical" evidence="1">
    <location>
        <begin position="85"/>
        <end position="105"/>
    </location>
</feature>
<keyword evidence="1" id="KW-0812">Transmembrane</keyword>
<sequence length="106" mass="11403">MNDDQKQPRSTAPITLSARLVCLLITVVTMALGIWTIIDEYAPGRATRFGQTEAITGPDTAGFGMILMLLGCMPLLVFCRNAQQVAWLGSALGVALLAVIFTTIYL</sequence>
<dbReference type="Proteomes" id="UP001150830">
    <property type="component" value="Unassembled WGS sequence"/>
</dbReference>
<evidence type="ECO:0000313" key="2">
    <source>
        <dbReference type="EMBL" id="MCY0964052.1"/>
    </source>
</evidence>
<keyword evidence="3" id="KW-1185">Reference proteome</keyword>
<dbReference type="AlphaFoldDB" id="A0A9X3EAN3"/>
<name>A0A9X3EAN3_9GAMM</name>
<proteinExistence type="predicted"/>
<keyword evidence="1" id="KW-1133">Transmembrane helix</keyword>
<comment type="caution">
    <text evidence="2">The sequence shown here is derived from an EMBL/GenBank/DDBJ whole genome shotgun (WGS) entry which is preliminary data.</text>
</comment>
<dbReference type="RefSeq" id="WP_283172270.1">
    <property type="nucleotide sequence ID" value="NZ_JAPNOA010000009.1"/>
</dbReference>
<dbReference type="EMBL" id="JAPNOA010000009">
    <property type="protein sequence ID" value="MCY0964052.1"/>
    <property type="molecule type" value="Genomic_DNA"/>
</dbReference>
<evidence type="ECO:0000256" key="1">
    <source>
        <dbReference type="SAM" id="Phobius"/>
    </source>
</evidence>
<accession>A0A9X3EAN3</accession>
<organism evidence="2 3">
    <name type="scientific">Parathalassolituus penaei</name>
    <dbReference type="NCBI Taxonomy" id="2997323"/>
    <lineage>
        <taxon>Bacteria</taxon>
        <taxon>Pseudomonadati</taxon>
        <taxon>Pseudomonadota</taxon>
        <taxon>Gammaproteobacteria</taxon>
        <taxon>Oceanospirillales</taxon>
        <taxon>Oceanospirillaceae</taxon>
        <taxon>Parathalassolituus</taxon>
    </lineage>
</organism>
<feature type="transmembrane region" description="Helical" evidence="1">
    <location>
        <begin position="60"/>
        <end position="78"/>
    </location>
</feature>
<protein>
    <submittedName>
        <fullName evidence="2">Uncharacterized protein</fullName>
    </submittedName>
</protein>
<reference evidence="2" key="1">
    <citation type="submission" date="2022-11" db="EMBL/GenBank/DDBJ databases">
        <title>Parathalassolutuus dongxingensis gen. nov., sp. nov., a novel member of family Oceanospirillaceae isolated from a coastal shrimp pond in Guangxi, China.</title>
        <authorList>
            <person name="Chen H."/>
        </authorList>
    </citation>
    <scope>NUCLEOTIDE SEQUENCE</scope>
    <source>
        <strain evidence="2">G-43</strain>
    </source>
</reference>